<feature type="domain" description="DUF4097" evidence="1">
    <location>
        <begin position="100"/>
        <end position="206"/>
    </location>
</feature>
<dbReference type="AlphaFoldDB" id="A0A6I2FBD6"/>
<gene>
    <name evidence="2" type="ORF">GE115_07730</name>
</gene>
<keyword evidence="3" id="KW-1185">Reference proteome</keyword>
<dbReference type="InterPro" id="IPR025164">
    <property type="entry name" value="Toastrack_DUF4097"/>
</dbReference>
<dbReference type="EMBL" id="WJIF01000003">
    <property type="protein sequence ID" value="MRG59756.1"/>
    <property type="molecule type" value="Genomic_DNA"/>
</dbReference>
<comment type="caution">
    <text evidence="2">The sequence shown here is derived from an EMBL/GenBank/DDBJ whole genome shotgun (WGS) entry which is preliminary data.</text>
</comment>
<organism evidence="2 3">
    <name type="scientific">Agromyces agglutinans</name>
    <dbReference type="NCBI Taxonomy" id="2662258"/>
    <lineage>
        <taxon>Bacteria</taxon>
        <taxon>Bacillati</taxon>
        <taxon>Actinomycetota</taxon>
        <taxon>Actinomycetes</taxon>
        <taxon>Micrococcales</taxon>
        <taxon>Microbacteriaceae</taxon>
        <taxon>Agromyces</taxon>
    </lineage>
</organism>
<protein>
    <submittedName>
        <fullName evidence="2">DUF4097 family beta strand repeat protein</fullName>
    </submittedName>
</protein>
<dbReference type="Proteomes" id="UP000431080">
    <property type="component" value="Unassembled WGS sequence"/>
</dbReference>
<name>A0A6I2FBD6_9MICO</name>
<sequence length="231" mass="23589">MTAFVLGGCALLGPPHTITDSAAVTEAVTAIEIDQPDGAVVVQADDDATEISIERTVHYRGPEREIGETHAVEGGTLVLGGCGRNCSVDYVLEVPAGLDVSGETTNGSIELSGVAEVAVSTSNGRIELDGVTGSVDADTSNGRIIGTDLTGDGVEASTSNGAIELELGTPQDVTADTSNGSIELRVPDARYRVETETSNGGIDVGIDDLADGEFTLDLRTSNGSITVSPVR</sequence>
<proteinExistence type="predicted"/>
<dbReference type="Pfam" id="PF13349">
    <property type="entry name" value="DUF4097"/>
    <property type="match status" value="1"/>
</dbReference>
<evidence type="ECO:0000313" key="2">
    <source>
        <dbReference type="EMBL" id="MRG59756.1"/>
    </source>
</evidence>
<reference evidence="2 3" key="1">
    <citation type="submission" date="2019-10" db="EMBL/GenBank/DDBJ databases">
        <authorList>
            <person name="Nie G."/>
            <person name="Ming H."/>
            <person name="Yi B."/>
        </authorList>
    </citation>
    <scope>NUCLEOTIDE SEQUENCE [LARGE SCALE GENOMIC DNA]</scope>
    <source>
        <strain evidence="2 3">CFH 90414</strain>
    </source>
</reference>
<accession>A0A6I2FBD6</accession>
<evidence type="ECO:0000313" key="3">
    <source>
        <dbReference type="Proteomes" id="UP000431080"/>
    </source>
</evidence>
<evidence type="ECO:0000259" key="1">
    <source>
        <dbReference type="Pfam" id="PF13349"/>
    </source>
</evidence>